<dbReference type="Proteomes" id="UP000053095">
    <property type="component" value="Unassembled WGS sequence"/>
</dbReference>
<dbReference type="EMBL" id="DF933813">
    <property type="protein sequence ID" value="GAM35627.1"/>
    <property type="molecule type" value="Genomic_DNA"/>
</dbReference>
<dbReference type="GO" id="GO:0000139">
    <property type="term" value="C:Golgi membrane"/>
    <property type="evidence" value="ECO:0007669"/>
    <property type="project" value="InterPro"/>
</dbReference>
<accession>A0A6V8H2T0</accession>
<feature type="transmembrane region" description="Helical" evidence="1">
    <location>
        <begin position="197"/>
        <end position="218"/>
    </location>
</feature>
<feature type="transmembrane region" description="Helical" evidence="1">
    <location>
        <begin position="168"/>
        <end position="185"/>
    </location>
</feature>
<protein>
    <submittedName>
        <fullName evidence="2">Uncharacterized protein</fullName>
    </submittedName>
</protein>
<sequence>MCLAFVTIKRDQVNYFDASIGSLLSGLDDKERRVFSLNVLFANTNPDVHPSWGQLWMDRLIDSVSSYNVSEKDFQRLRALEESHNWYEKGVHDYTYVLDQCYLTRAPYIGIFEDDIIFADGWLAKTLRALHDIEDQLKARNWLYLRLFYTETALSWTSDDFAYRHMSFIFLVAMIASCGALLLIRRTLPSTRRHLDIATITVICTITVPAFTGLVFMIGKYNITPMRGVVEMNKYGCCTQAMIFPRDQVPNLVNFLRDRNGGQTDSLIEEYADAEDLRRFALAPPQVQHVGIRSSRDNLEINTRTSPAAIPGYNIVDIEWEVQVTAGGPTVNVTGTVEEVYAHLKTINPDFETEFPPIDHKNSIEARAADYSVSSYFCQGRWAGCSWSRIQQGISYLDGVPGRPSNGPGPGNCGRVSCSYNSAIYWCNDKLTRRDWGVKNTYQYTLDGFYDIASGASFIGQTCLIGTDTTSGQVFYADNWNVIVRGDSC</sequence>
<name>A0A6V8H2T0_TALPI</name>
<organism evidence="2 3">
    <name type="scientific">Talaromyces pinophilus</name>
    <name type="common">Penicillium pinophilum</name>
    <dbReference type="NCBI Taxonomy" id="128442"/>
    <lineage>
        <taxon>Eukaryota</taxon>
        <taxon>Fungi</taxon>
        <taxon>Dikarya</taxon>
        <taxon>Ascomycota</taxon>
        <taxon>Pezizomycotina</taxon>
        <taxon>Eurotiomycetes</taxon>
        <taxon>Eurotiomycetidae</taxon>
        <taxon>Eurotiales</taxon>
        <taxon>Trichocomaceae</taxon>
        <taxon>Talaromyces</taxon>
        <taxon>Talaromyces sect. Talaromyces</taxon>
    </lineage>
</organism>
<proteinExistence type="predicted"/>
<dbReference type="PANTHER" id="PTHR31410:SF1">
    <property type="entry name" value="POST-GPI ATTACHMENT TO PROTEINS FACTOR 4"/>
    <property type="match status" value="1"/>
</dbReference>
<keyword evidence="1" id="KW-1133">Transmembrane helix</keyword>
<keyword evidence="1" id="KW-0812">Transmembrane</keyword>
<dbReference type="AlphaFoldDB" id="A0A6V8H2T0"/>
<evidence type="ECO:0000256" key="1">
    <source>
        <dbReference type="SAM" id="Phobius"/>
    </source>
</evidence>
<dbReference type="GO" id="GO:0006506">
    <property type="term" value="P:GPI anchor biosynthetic process"/>
    <property type="evidence" value="ECO:0007669"/>
    <property type="project" value="InterPro"/>
</dbReference>
<gene>
    <name evidence="2" type="ORF">TCE0_017r04105</name>
</gene>
<dbReference type="PANTHER" id="PTHR31410">
    <property type="entry name" value="TRANSMEMBRANE PROTEIN 246"/>
    <property type="match status" value="1"/>
</dbReference>
<keyword evidence="1" id="KW-0472">Membrane</keyword>
<dbReference type="GO" id="GO:0016757">
    <property type="term" value="F:glycosyltransferase activity"/>
    <property type="evidence" value="ECO:0007669"/>
    <property type="project" value="InterPro"/>
</dbReference>
<keyword evidence="3" id="KW-1185">Reference proteome</keyword>
<dbReference type="CDD" id="cd22189">
    <property type="entry name" value="PGAP4-like_fungal"/>
    <property type="match status" value="1"/>
</dbReference>
<evidence type="ECO:0000313" key="3">
    <source>
        <dbReference type="Proteomes" id="UP000053095"/>
    </source>
</evidence>
<reference evidence="3" key="1">
    <citation type="journal article" date="2015" name="Genome Announc.">
        <title>Draft genome sequence of Talaromyces cellulolyticus strain Y-94, a source of lignocellulosic biomass-degrading enzymes.</title>
        <authorList>
            <person name="Fujii T."/>
            <person name="Koike H."/>
            <person name="Sawayama S."/>
            <person name="Yano S."/>
            <person name="Inoue H."/>
        </authorList>
    </citation>
    <scope>NUCLEOTIDE SEQUENCE [LARGE SCALE GENOMIC DNA]</scope>
    <source>
        <strain evidence="3">Y-94</strain>
    </source>
</reference>
<evidence type="ECO:0000313" key="2">
    <source>
        <dbReference type="EMBL" id="GAM35627.1"/>
    </source>
</evidence>
<comment type="caution">
    <text evidence="2">The sequence shown here is derived from an EMBL/GenBank/DDBJ whole genome shotgun (WGS) entry which is preliminary data.</text>
</comment>
<dbReference type="InterPro" id="IPR029675">
    <property type="entry name" value="PGAP4"/>
</dbReference>